<evidence type="ECO:0000259" key="1">
    <source>
        <dbReference type="Pfam" id="PF01408"/>
    </source>
</evidence>
<dbReference type="HOGENOM" id="CLU_023194_10_2_5"/>
<dbReference type="eggNOG" id="COG0673">
    <property type="taxonomic scope" value="Bacteria"/>
</dbReference>
<evidence type="ECO:0000259" key="2">
    <source>
        <dbReference type="Pfam" id="PF22725"/>
    </source>
</evidence>
<organism evidence="3 4">
    <name type="scientific">Puniceispirillum marinum (strain IMCC1322)</name>
    <dbReference type="NCBI Taxonomy" id="488538"/>
    <lineage>
        <taxon>Bacteria</taxon>
        <taxon>Pseudomonadati</taxon>
        <taxon>Pseudomonadota</taxon>
        <taxon>Alphaproteobacteria</taxon>
        <taxon>Candidatus Puniceispirillales</taxon>
        <taxon>Candidatus Puniceispirillaceae</taxon>
        <taxon>Candidatus Puniceispirillum</taxon>
    </lineage>
</organism>
<dbReference type="Gene3D" id="3.30.360.10">
    <property type="entry name" value="Dihydrodipicolinate Reductase, domain 2"/>
    <property type="match status" value="1"/>
</dbReference>
<dbReference type="Proteomes" id="UP000007460">
    <property type="component" value="Chromosome"/>
</dbReference>
<dbReference type="KEGG" id="apb:SAR116_1798"/>
<dbReference type="SUPFAM" id="SSF55347">
    <property type="entry name" value="Glyceraldehyde-3-phosphate dehydrogenase-like, C-terminal domain"/>
    <property type="match status" value="1"/>
</dbReference>
<dbReference type="Pfam" id="PF22725">
    <property type="entry name" value="GFO_IDH_MocA_C3"/>
    <property type="match status" value="1"/>
</dbReference>
<dbReference type="SUPFAM" id="SSF51735">
    <property type="entry name" value="NAD(P)-binding Rossmann-fold domains"/>
    <property type="match status" value="1"/>
</dbReference>
<dbReference type="EC" id="1.1.1.-" evidence="3"/>
<reference evidence="3 4" key="1">
    <citation type="journal article" date="2010" name="J. Bacteriol.">
        <title>Complete genome sequence of "Candidatus Puniceispirillum marinum" IMCC1322, a representative of the SAR116 clade in the Alphaproteobacteria.</title>
        <authorList>
            <person name="Oh H.M."/>
            <person name="Kwon K.K."/>
            <person name="Kang I."/>
            <person name="Kang S.G."/>
            <person name="Lee J.H."/>
            <person name="Kim S.J."/>
            <person name="Cho J.C."/>
        </authorList>
    </citation>
    <scope>NUCLEOTIDE SEQUENCE [LARGE SCALE GENOMIC DNA]</scope>
    <source>
        <strain evidence="3 4">IMCC1322</strain>
    </source>
</reference>
<dbReference type="STRING" id="488538.SAR116_1798"/>
<dbReference type="GO" id="GO:0016491">
    <property type="term" value="F:oxidoreductase activity"/>
    <property type="evidence" value="ECO:0007669"/>
    <property type="project" value="UniProtKB-KW"/>
</dbReference>
<dbReference type="PANTHER" id="PTHR43377:SF6">
    <property type="entry name" value="GFO_IDH_MOCA-LIKE OXIDOREDUCTASE N-TERMINAL DOMAIN-CONTAINING PROTEIN"/>
    <property type="match status" value="1"/>
</dbReference>
<dbReference type="Pfam" id="PF01408">
    <property type="entry name" value="GFO_IDH_MocA"/>
    <property type="match status" value="1"/>
</dbReference>
<proteinExistence type="predicted"/>
<name>D5BMJ8_PUNMI</name>
<dbReference type="InterPro" id="IPR000683">
    <property type="entry name" value="Gfo/Idh/MocA-like_OxRdtase_N"/>
</dbReference>
<protein>
    <submittedName>
        <fullName evidence="3">Oxidoreductase domain protein</fullName>
        <ecNumber evidence="3">1.1.1.-</ecNumber>
    </submittedName>
</protein>
<feature type="domain" description="GFO/IDH/MocA-like oxidoreductase" evidence="2">
    <location>
        <begin position="117"/>
        <end position="225"/>
    </location>
</feature>
<evidence type="ECO:0000313" key="3">
    <source>
        <dbReference type="EMBL" id="ADE40041.1"/>
    </source>
</evidence>
<dbReference type="InterPro" id="IPR055170">
    <property type="entry name" value="GFO_IDH_MocA-like_dom"/>
</dbReference>
<keyword evidence="4" id="KW-1185">Reference proteome</keyword>
<feature type="domain" description="Gfo/Idh/MocA-like oxidoreductase N-terminal" evidence="1">
    <location>
        <begin position="14"/>
        <end position="107"/>
    </location>
</feature>
<dbReference type="GO" id="GO:0000166">
    <property type="term" value="F:nucleotide binding"/>
    <property type="evidence" value="ECO:0007669"/>
    <property type="project" value="InterPro"/>
</dbReference>
<dbReference type="PANTHER" id="PTHR43377">
    <property type="entry name" value="BILIVERDIN REDUCTASE A"/>
    <property type="match status" value="1"/>
</dbReference>
<dbReference type="AlphaFoldDB" id="D5BMJ8"/>
<keyword evidence="3" id="KW-0560">Oxidoreductase</keyword>
<sequence>MWGRNLARNLASLDALACVADATPENTSDFAAAFNSQPASFDDLCQNPSLDGVVIATPANSHADIALPLLAAGKHVYIEKPLALSMNDATRIAAAAKEHDRQVMVGHLIRYHTAFIELQTQLAAGAIGDLRHIQATRLAMGRIRNTESVLFDLCPHDLSLVLALTGTTPAHISCAGASHITPGIVDILSTVLGFPGSVSAHLNTGWINPVKQHCLTVTGTTGSLVFDDTKPWDEKLTLFTDDIRQDGDYFTITRQPPQPIAIAESEPLKDEMRAFIRACASGNPAPTDIEDALAVQVVLEQMQHQLVDMTDSTR</sequence>
<dbReference type="InterPro" id="IPR051450">
    <property type="entry name" value="Gfo/Idh/MocA_Oxidoreductases"/>
</dbReference>
<dbReference type="Gene3D" id="3.40.50.720">
    <property type="entry name" value="NAD(P)-binding Rossmann-like Domain"/>
    <property type="match status" value="1"/>
</dbReference>
<accession>D5BMJ8</accession>
<gene>
    <name evidence="3" type="ordered locus">SAR116_1798</name>
</gene>
<dbReference type="EMBL" id="CP001751">
    <property type="protein sequence ID" value="ADE40041.1"/>
    <property type="molecule type" value="Genomic_DNA"/>
</dbReference>
<dbReference type="InterPro" id="IPR036291">
    <property type="entry name" value="NAD(P)-bd_dom_sf"/>
</dbReference>
<evidence type="ECO:0000313" key="4">
    <source>
        <dbReference type="Proteomes" id="UP000007460"/>
    </source>
</evidence>